<dbReference type="PANTHER" id="PTHR11467:SF109">
    <property type="entry name" value="H15 DOMAIN-CONTAINING PROTEIN"/>
    <property type="match status" value="1"/>
</dbReference>
<dbReference type="Proteomes" id="UP000326396">
    <property type="component" value="Linkage Group LG1"/>
</dbReference>
<dbReference type="AlphaFoldDB" id="A0A5N6Q2E9"/>
<feature type="region of interest" description="Disordered" evidence="4">
    <location>
        <begin position="295"/>
        <end position="388"/>
    </location>
</feature>
<dbReference type="Gene3D" id="1.10.10.10">
    <property type="entry name" value="Winged helix-like DNA-binding domain superfamily/Winged helix DNA-binding domain"/>
    <property type="match status" value="1"/>
</dbReference>
<protein>
    <recommendedName>
        <fullName evidence="5">H15 domain-containing protein</fullName>
    </recommendedName>
</protein>
<evidence type="ECO:0000256" key="2">
    <source>
        <dbReference type="ARBA" id="ARBA00023125"/>
    </source>
</evidence>
<proteinExistence type="predicted"/>
<dbReference type="InterPro" id="IPR036390">
    <property type="entry name" value="WH_DNA-bd_sf"/>
</dbReference>
<dbReference type="EMBL" id="SZYD01000001">
    <property type="protein sequence ID" value="KAD7478804.1"/>
    <property type="molecule type" value="Genomic_DNA"/>
</dbReference>
<comment type="caution">
    <text evidence="6">The sequence shown here is derived from an EMBL/GenBank/DDBJ whole genome shotgun (WGS) entry which is preliminary data.</text>
</comment>
<dbReference type="GO" id="GO:0045910">
    <property type="term" value="P:negative regulation of DNA recombination"/>
    <property type="evidence" value="ECO:0007669"/>
    <property type="project" value="TreeGrafter"/>
</dbReference>
<dbReference type="PROSITE" id="PS51504">
    <property type="entry name" value="H15"/>
    <property type="match status" value="1"/>
</dbReference>
<feature type="compositionally biased region" description="Basic and acidic residues" evidence="4">
    <location>
        <begin position="330"/>
        <end position="339"/>
    </location>
</feature>
<dbReference type="GO" id="GO:0005730">
    <property type="term" value="C:nucleolus"/>
    <property type="evidence" value="ECO:0007669"/>
    <property type="project" value="TreeGrafter"/>
</dbReference>
<dbReference type="InterPro" id="IPR036388">
    <property type="entry name" value="WH-like_DNA-bd_sf"/>
</dbReference>
<dbReference type="SUPFAM" id="SSF46785">
    <property type="entry name" value="Winged helix' DNA-binding domain"/>
    <property type="match status" value="1"/>
</dbReference>
<sequence>MENFKEALIQFTHSNPSLFPNDAATSYSVLIEQCFPQFFADFQTPDHPPYAAMIYRALCELNKKGGSSEKSISKFIEKEYADLPWAHSTLLKHHLEKLCDRNEIRMTHKKCFLLVGAELELEKKSSRLSKKLKKGKKTSTPHKKYKKKKKCLLDIQDTNVKEQIRLRKRKQRLKSKRKINMNEVGQKPHNDNSGYIELEQIQTKNPELLQPEEFTDSDLILQGNGKRVCTRSQFKTVSQKDASTASSILTDSQSHANNPKDEPAIVENLSNEQQISTSPSSEKRLVELLNSVSSKLTQLPDDEPTTGQRSTEKSTEEDKPKNKRRRSHPKPMEPEKDEVLLSPKSAAILRKSQKSAKKGKDVNKKVQPKHKRDAGLKMIRRSSRNRSS</sequence>
<name>A0A5N6Q2E9_9ASTR</name>
<evidence type="ECO:0000313" key="6">
    <source>
        <dbReference type="EMBL" id="KAD7478804.1"/>
    </source>
</evidence>
<feature type="compositionally biased region" description="Basic and acidic residues" evidence="4">
    <location>
        <begin position="310"/>
        <end position="320"/>
    </location>
</feature>
<dbReference type="GO" id="GO:0003690">
    <property type="term" value="F:double-stranded DNA binding"/>
    <property type="evidence" value="ECO:0007669"/>
    <property type="project" value="TreeGrafter"/>
</dbReference>
<dbReference type="InterPro" id="IPR005818">
    <property type="entry name" value="Histone_H1/H5_H15"/>
</dbReference>
<gene>
    <name evidence="6" type="ORF">E3N88_01940</name>
</gene>
<dbReference type="GO" id="GO:0006334">
    <property type="term" value="P:nucleosome assembly"/>
    <property type="evidence" value="ECO:0007669"/>
    <property type="project" value="InterPro"/>
</dbReference>
<dbReference type="SMART" id="SM00526">
    <property type="entry name" value="H15"/>
    <property type="match status" value="1"/>
</dbReference>
<keyword evidence="2" id="KW-0238">DNA-binding</keyword>
<accession>A0A5N6Q2E9</accession>
<reference evidence="6 7" key="1">
    <citation type="submission" date="2019-05" db="EMBL/GenBank/DDBJ databases">
        <title>Mikania micrantha, genome provides insights into the molecular mechanism of rapid growth.</title>
        <authorList>
            <person name="Liu B."/>
        </authorList>
    </citation>
    <scope>NUCLEOTIDE SEQUENCE [LARGE SCALE GENOMIC DNA]</scope>
    <source>
        <strain evidence="6">NLD-2019</strain>
        <tissue evidence="6">Leaf</tissue>
    </source>
</reference>
<evidence type="ECO:0000256" key="1">
    <source>
        <dbReference type="ARBA" id="ARBA00004123"/>
    </source>
</evidence>
<organism evidence="6 7">
    <name type="scientific">Mikania micrantha</name>
    <name type="common">bitter vine</name>
    <dbReference type="NCBI Taxonomy" id="192012"/>
    <lineage>
        <taxon>Eukaryota</taxon>
        <taxon>Viridiplantae</taxon>
        <taxon>Streptophyta</taxon>
        <taxon>Embryophyta</taxon>
        <taxon>Tracheophyta</taxon>
        <taxon>Spermatophyta</taxon>
        <taxon>Magnoliopsida</taxon>
        <taxon>eudicotyledons</taxon>
        <taxon>Gunneridae</taxon>
        <taxon>Pentapetalae</taxon>
        <taxon>asterids</taxon>
        <taxon>campanulids</taxon>
        <taxon>Asterales</taxon>
        <taxon>Asteraceae</taxon>
        <taxon>Asteroideae</taxon>
        <taxon>Heliantheae alliance</taxon>
        <taxon>Eupatorieae</taxon>
        <taxon>Mikania</taxon>
    </lineage>
</organism>
<dbReference type="GO" id="GO:0000786">
    <property type="term" value="C:nucleosome"/>
    <property type="evidence" value="ECO:0007669"/>
    <property type="project" value="InterPro"/>
</dbReference>
<evidence type="ECO:0000256" key="4">
    <source>
        <dbReference type="SAM" id="MobiDB-lite"/>
    </source>
</evidence>
<dbReference type="GO" id="GO:0030261">
    <property type="term" value="P:chromosome condensation"/>
    <property type="evidence" value="ECO:0007669"/>
    <property type="project" value="TreeGrafter"/>
</dbReference>
<evidence type="ECO:0000256" key="3">
    <source>
        <dbReference type="ARBA" id="ARBA00023242"/>
    </source>
</evidence>
<dbReference type="GO" id="GO:0031492">
    <property type="term" value="F:nucleosomal DNA binding"/>
    <property type="evidence" value="ECO:0007669"/>
    <property type="project" value="TreeGrafter"/>
</dbReference>
<feature type="domain" description="H15" evidence="5">
    <location>
        <begin position="46"/>
        <end position="130"/>
    </location>
</feature>
<keyword evidence="7" id="KW-1185">Reference proteome</keyword>
<comment type="subcellular location">
    <subcellularLocation>
        <location evidence="1">Nucleus</location>
    </subcellularLocation>
</comment>
<feature type="region of interest" description="Disordered" evidence="4">
    <location>
        <begin position="235"/>
        <end position="262"/>
    </location>
</feature>
<dbReference type="OrthoDB" id="1110759at2759"/>
<dbReference type="Pfam" id="PF00538">
    <property type="entry name" value="Linker_histone"/>
    <property type="match status" value="1"/>
</dbReference>
<dbReference type="PANTHER" id="PTHR11467">
    <property type="entry name" value="HISTONE H1"/>
    <property type="match status" value="1"/>
</dbReference>
<feature type="compositionally biased region" description="Basic residues" evidence="4">
    <location>
        <begin position="169"/>
        <end position="179"/>
    </location>
</feature>
<feature type="compositionally biased region" description="Polar residues" evidence="4">
    <location>
        <begin position="235"/>
        <end position="257"/>
    </location>
</feature>
<keyword evidence="3" id="KW-0539">Nucleus</keyword>
<feature type="compositionally biased region" description="Basic residues" evidence="4">
    <location>
        <begin position="366"/>
        <end position="388"/>
    </location>
</feature>
<feature type="region of interest" description="Disordered" evidence="4">
    <location>
        <begin position="169"/>
        <end position="193"/>
    </location>
</feature>
<evidence type="ECO:0000259" key="5">
    <source>
        <dbReference type="PROSITE" id="PS51504"/>
    </source>
</evidence>
<evidence type="ECO:0000313" key="7">
    <source>
        <dbReference type="Proteomes" id="UP000326396"/>
    </source>
</evidence>